<reference evidence="1" key="1">
    <citation type="submission" date="2023-09" db="EMBL/GenBank/DDBJ databases">
        <title>Paucibacter sp. APW11 Genome sequencing and assembly.</title>
        <authorList>
            <person name="Kim I."/>
        </authorList>
    </citation>
    <scope>NUCLEOTIDE SEQUENCE</scope>
    <source>
        <strain evidence="1">APW11</strain>
    </source>
</reference>
<comment type="caution">
    <text evidence="1">The sequence shown here is derived from an EMBL/GenBank/DDBJ whole genome shotgun (WGS) entry which is preliminary data.</text>
</comment>
<dbReference type="InterPro" id="IPR006905">
    <property type="entry name" value="Flavin_halogenase"/>
</dbReference>
<dbReference type="PANTHER" id="PTHR43747">
    <property type="entry name" value="FAD-BINDING PROTEIN"/>
    <property type="match status" value="1"/>
</dbReference>
<keyword evidence="2" id="KW-1185">Reference proteome</keyword>
<accession>A0ABU3PFP7</accession>
<gene>
    <name evidence="1" type="ORF">RQP53_19250</name>
</gene>
<dbReference type="InterPro" id="IPR036188">
    <property type="entry name" value="FAD/NAD-bd_sf"/>
</dbReference>
<dbReference type="Proteomes" id="UP001246372">
    <property type="component" value="Unassembled WGS sequence"/>
</dbReference>
<sequence>MTPRPAHIAIVGGGTAGWMAACLFARHWGPQGCRITLLESSEIGIIGVGEGSTPYLRHFFAELGITEAEWMPACQASYKSGIRFPGWSTVAGYQSYVHPFFNEQDLSTGSAFFVNACLRRRGVDADANPQDFFIAAALAAQCRAPVARPADDGRAPATDYAYHFDAGLLGQFLRRHAQGRGVVHRIGTVARVQRHESGAIEALQLADGEQLAADFFIDCSGFRGLLISETLGEPFISYKHSLFNDRAIAIPTALDAKAPIPSETNSTALRHGWAWQIPLQSRYGNGYVYASDFVSDDDAETELRAHLGPAAEGQPARRLQMRVGRVERHWRDNCLALGLSQGFIEPLEATALMLIQFAVAEFIASVDAAGLGPAAQSPYNRRVNQMFDGVRDYVLGHYRLNTRTDSDYWRANRANTAGADRLLSLLEVWDRGGDFEAELSRHGDALMYQRPSWYCLFAGMGRFPAQLRPPQHGILSGAQARAAIAAIAAAFPTHREQLQSLIQRPS</sequence>
<dbReference type="PANTHER" id="PTHR43747:SF4">
    <property type="entry name" value="FLAVIN-DEPENDENT TRYPTOPHAN HALOGENASE"/>
    <property type="match status" value="1"/>
</dbReference>
<proteinExistence type="predicted"/>
<protein>
    <submittedName>
        <fullName evidence="1">Tryptophan halogenase family protein</fullName>
    </submittedName>
</protein>
<dbReference type="PIRSF" id="PIRSF011396">
    <property type="entry name" value="Trp_halogenase"/>
    <property type="match status" value="1"/>
</dbReference>
<evidence type="ECO:0000313" key="1">
    <source>
        <dbReference type="EMBL" id="MDT9001425.1"/>
    </source>
</evidence>
<name>A0ABU3PFP7_9BURK</name>
<evidence type="ECO:0000313" key="2">
    <source>
        <dbReference type="Proteomes" id="UP001246372"/>
    </source>
</evidence>
<organism evidence="1 2">
    <name type="scientific">Roseateles aquae</name>
    <dbReference type="NCBI Taxonomy" id="3077235"/>
    <lineage>
        <taxon>Bacteria</taxon>
        <taxon>Pseudomonadati</taxon>
        <taxon>Pseudomonadota</taxon>
        <taxon>Betaproteobacteria</taxon>
        <taxon>Burkholderiales</taxon>
        <taxon>Sphaerotilaceae</taxon>
        <taxon>Roseateles</taxon>
    </lineage>
</organism>
<dbReference type="InterPro" id="IPR050816">
    <property type="entry name" value="Flavin-dep_Halogenase_NPB"/>
</dbReference>
<dbReference type="Gene3D" id="3.50.50.60">
    <property type="entry name" value="FAD/NAD(P)-binding domain"/>
    <property type="match status" value="1"/>
</dbReference>
<dbReference type="RefSeq" id="WP_315652311.1">
    <property type="nucleotide sequence ID" value="NZ_JAVXZY010000009.1"/>
</dbReference>
<dbReference type="SUPFAM" id="SSF51905">
    <property type="entry name" value="FAD/NAD(P)-binding domain"/>
    <property type="match status" value="1"/>
</dbReference>
<dbReference type="InterPro" id="IPR033856">
    <property type="entry name" value="Trp_halogen"/>
</dbReference>
<dbReference type="Pfam" id="PF04820">
    <property type="entry name" value="Trp_halogenase"/>
    <property type="match status" value="1"/>
</dbReference>
<dbReference type="EMBL" id="JAVXZY010000009">
    <property type="protein sequence ID" value="MDT9001425.1"/>
    <property type="molecule type" value="Genomic_DNA"/>
</dbReference>
<dbReference type="PROSITE" id="PS51257">
    <property type="entry name" value="PROKAR_LIPOPROTEIN"/>
    <property type="match status" value="1"/>
</dbReference>